<feature type="domain" description="PucR C-terminal helix-turn-helix" evidence="2">
    <location>
        <begin position="469"/>
        <end position="527"/>
    </location>
</feature>
<dbReference type="Proteomes" id="UP000250462">
    <property type="component" value="Unassembled WGS sequence"/>
</dbReference>
<dbReference type="InterPro" id="IPR025736">
    <property type="entry name" value="PucR_C-HTH_dom"/>
</dbReference>
<dbReference type="Pfam" id="PF17853">
    <property type="entry name" value="GGDEF_2"/>
    <property type="match status" value="1"/>
</dbReference>
<organism evidence="4 5">
    <name type="scientific">Phytoactinopolyspora halophila</name>
    <dbReference type="NCBI Taxonomy" id="1981511"/>
    <lineage>
        <taxon>Bacteria</taxon>
        <taxon>Bacillati</taxon>
        <taxon>Actinomycetota</taxon>
        <taxon>Actinomycetes</taxon>
        <taxon>Jiangellales</taxon>
        <taxon>Jiangellaceae</taxon>
        <taxon>Phytoactinopolyspora</taxon>
    </lineage>
</organism>
<dbReference type="Gene3D" id="1.10.10.2840">
    <property type="entry name" value="PucR C-terminal helix-turn-helix domain"/>
    <property type="match status" value="1"/>
</dbReference>
<proteinExistence type="inferred from homology"/>
<dbReference type="PANTHER" id="PTHR33744">
    <property type="entry name" value="CARBOHYDRATE DIACID REGULATOR"/>
    <property type="match status" value="1"/>
</dbReference>
<evidence type="ECO:0000259" key="2">
    <source>
        <dbReference type="Pfam" id="PF13556"/>
    </source>
</evidence>
<gene>
    <name evidence="4" type="ORF">DPM12_04480</name>
</gene>
<evidence type="ECO:0008006" key="6">
    <source>
        <dbReference type="Google" id="ProtNLM"/>
    </source>
</evidence>
<accession>A0A329R4P1</accession>
<evidence type="ECO:0000259" key="3">
    <source>
        <dbReference type="Pfam" id="PF17853"/>
    </source>
</evidence>
<sequence>MVAARCPALCRARGVRAGRTGPPDGRAGGTSGGVTVASERPLVQHADLLAGLPGLEDLHLISQTPGVTPVTGVRLVDLTTEAVDEQQLLVCIAADVASWRLDALIRRSALAGAAGIVLPESTPGPTLASLHIASQLRLPLLAAPPHRILDVVSTLQRLIATPEIERADRVLRCAYRWRDGTSGPENVLADVKRELGTSPVLGDQAQINEFAPDVRTDLEVEQTITRPDGTVIVSHPVPGPSRQWLLIRLDNPPDVLVDQSTTLARLAVLHLRAWFLARRWELEQDHHQQSRLLADLIAEHGAATAEIRRRAAEMGWRLDGWHIGLYFVPPVEPGEAMRDRLAAGLRGVDIPSAVVQRGYAWAGWLTSDDAPVPEFLHRLLTRLRRCRYAMGEDTPLRIGVGRAREGPTGLVASLDEAREVALGVDSRTGGVAATDAVGIHRLVGELLGSSTARDFAQSALAPLAHDTTLLDTLATYLDSGNSVTTTAARLGVHRNTVNARLNRITQTLSIDLADPDVRLAFQLACRALDVPS</sequence>
<feature type="domain" description="CdaR GGDEF-like" evidence="3">
    <location>
        <begin position="301"/>
        <end position="420"/>
    </location>
</feature>
<protein>
    <recommendedName>
        <fullName evidence="6">PucR family transcriptional regulator</fullName>
    </recommendedName>
</protein>
<dbReference type="InterPro" id="IPR051448">
    <property type="entry name" value="CdaR-like_regulators"/>
</dbReference>
<evidence type="ECO:0000256" key="1">
    <source>
        <dbReference type="ARBA" id="ARBA00006754"/>
    </source>
</evidence>
<comment type="similarity">
    <text evidence="1">Belongs to the CdaR family.</text>
</comment>
<dbReference type="InterPro" id="IPR042070">
    <property type="entry name" value="PucR_C-HTH_sf"/>
</dbReference>
<name>A0A329R4P1_9ACTN</name>
<dbReference type="Pfam" id="PF13556">
    <property type="entry name" value="HTH_30"/>
    <property type="match status" value="1"/>
</dbReference>
<comment type="caution">
    <text evidence="4">The sequence shown here is derived from an EMBL/GenBank/DDBJ whole genome shotgun (WGS) entry which is preliminary data.</text>
</comment>
<evidence type="ECO:0000313" key="4">
    <source>
        <dbReference type="EMBL" id="RAW18088.1"/>
    </source>
</evidence>
<dbReference type="InterPro" id="IPR041522">
    <property type="entry name" value="CdaR_GGDEF"/>
</dbReference>
<dbReference type="EMBL" id="QMIG01000002">
    <property type="protein sequence ID" value="RAW18088.1"/>
    <property type="molecule type" value="Genomic_DNA"/>
</dbReference>
<evidence type="ECO:0000313" key="5">
    <source>
        <dbReference type="Proteomes" id="UP000250462"/>
    </source>
</evidence>
<reference evidence="4 5" key="1">
    <citation type="submission" date="2018-06" db="EMBL/GenBank/DDBJ databases">
        <title>Phytoactinopolyspora halophila sp. nov., a novel halophilic actinomycete isolated from a saline soil in China.</title>
        <authorList>
            <person name="Tang S.-K."/>
        </authorList>
    </citation>
    <scope>NUCLEOTIDE SEQUENCE [LARGE SCALE GENOMIC DNA]</scope>
    <source>
        <strain evidence="4 5">YIM 96934</strain>
    </source>
</reference>
<dbReference type="PANTHER" id="PTHR33744:SF1">
    <property type="entry name" value="DNA-BINDING TRANSCRIPTIONAL ACTIVATOR ADER"/>
    <property type="match status" value="1"/>
</dbReference>
<keyword evidence="5" id="KW-1185">Reference proteome</keyword>
<dbReference type="AlphaFoldDB" id="A0A329R4P1"/>